<dbReference type="InterPro" id="IPR019734">
    <property type="entry name" value="TPR_rpt"/>
</dbReference>
<comment type="caution">
    <text evidence="4">The sequence shown here is derived from an EMBL/GenBank/DDBJ whole genome shotgun (WGS) entry which is preliminary data.</text>
</comment>
<dbReference type="PANTHER" id="PTHR44858">
    <property type="entry name" value="TETRATRICOPEPTIDE REPEAT PROTEIN 6"/>
    <property type="match status" value="1"/>
</dbReference>
<feature type="repeat" description="TPR" evidence="3">
    <location>
        <begin position="149"/>
        <end position="182"/>
    </location>
</feature>
<dbReference type="GO" id="GO:0009279">
    <property type="term" value="C:cell outer membrane"/>
    <property type="evidence" value="ECO:0007669"/>
    <property type="project" value="TreeGrafter"/>
</dbReference>
<dbReference type="eggNOG" id="COG0457">
    <property type="taxonomic scope" value="Bacteria"/>
</dbReference>
<keyword evidence="1" id="KW-0677">Repeat</keyword>
<feature type="repeat" description="TPR" evidence="3">
    <location>
        <begin position="47"/>
        <end position="80"/>
    </location>
</feature>
<dbReference type="SUPFAM" id="SSF55486">
    <property type="entry name" value="Metalloproteases ('zincins'), catalytic domain"/>
    <property type="match status" value="1"/>
</dbReference>
<evidence type="ECO:0000313" key="4">
    <source>
        <dbReference type="EMBL" id="KGF98802.1"/>
    </source>
</evidence>
<dbReference type="EMBL" id="JNAM01000002">
    <property type="protein sequence ID" value="KGF98802.1"/>
    <property type="molecule type" value="Genomic_DNA"/>
</dbReference>
<dbReference type="AlphaFoldDB" id="A0A0A2AA81"/>
<dbReference type="PROSITE" id="PS50005">
    <property type="entry name" value="TPR"/>
    <property type="match status" value="4"/>
</dbReference>
<dbReference type="Gene3D" id="1.25.40.10">
    <property type="entry name" value="Tetratricopeptide repeat domain"/>
    <property type="match status" value="2"/>
</dbReference>
<feature type="repeat" description="TPR" evidence="3">
    <location>
        <begin position="115"/>
        <end position="148"/>
    </location>
</feature>
<dbReference type="Proteomes" id="UP000030445">
    <property type="component" value="Unassembled WGS sequence"/>
</dbReference>
<keyword evidence="2 3" id="KW-0802">TPR repeat</keyword>
<dbReference type="GO" id="GO:0008237">
    <property type="term" value="F:metallopeptidase activity"/>
    <property type="evidence" value="ECO:0007669"/>
    <property type="project" value="InterPro"/>
</dbReference>
<evidence type="ECO:0000256" key="1">
    <source>
        <dbReference type="ARBA" id="ARBA00022737"/>
    </source>
</evidence>
<organism evidence="4 5">
    <name type="scientific">Prochlorococcus marinus str. MIT 9302</name>
    <dbReference type="NCBI Taxonomy" id="74545"/>
    <lineage>
        <taxon>Bacteria</taxon>
        <taxon>Bacillati</taxon>
        <taxon>Cyanobacteriota</taxon>
        <taxon>Cyanophyceae</taxon>
        <taxon>Synechococcales</taxon>
        <taxon>Prochlorococcaceae</taxon>
        <taxon>Prochlorococcus</taxon>
    </lineage>
</organism>
<sequence length="445" mass="50524">MKKRTAFIGAILSLMPIGHSFLFKGGFSLVTSVFVVLHHQKVNAESAQFFINRGVDKLDAEDYKGAISDFTEAIKINPKNGDAYYNRGIAKEDLEDYKGAISDYTEAIIINSKDDDAYNNRGIAKLNLENYKGAISDFTEAIKINPKHEFAYSNRGIAKENLEDYKGAISDFTEAIKINPNDGESYMDRSLNKESIGDIKGAVFDKNKGLEIFAKNIKTKVKLSTKDILYTDVSSDPLLRGFNKYAGFDGNTYTRPITYYIHDKNGKLNSKLLPKYFKKTYEHSLDEEKFIVNFISKIDKYIDLDFERVDSKTDAMIRIYKTNINEDTYGMASDNGDDVPDRWFRLDVAWGDSPMDIPKLKKYPTLSVGSAYTIVHELAHALGLAHFDKGCGKYCKSNFDPEDMRINSKKTVMSYNNFLYPVDDMFVTEFDLKALRKVWGVEKGN</sequence>
<dbReference type="Pfam" id="PF00515">
    <property type="entry name" value="TPR_1"/>
    <property type="match status" value="2"/>
</dbReference>
<dbReference type="PANTHER" id="PTHR44858:SF1">
    <property type="entry name" value="UDP-N-ACETYLGLUCOSAMINE--PEPTIDE N-ACETYLGLUCOSAMINYLTRANSFERASE SPINDLY-RELATED"/>
    <property type="match status" value="1"/>
</dbReference>
<proteinExistence type="predicted"/>
<accession>A0A0A2AA81</accession>
<dbReference type="Pfam" id="PF13432">
    <property type="entry name" value="TPR_16"/>
    <property type="match status" value="1"/>
</dbReference>
<gene>
    <name evidence="4" type="ORF">EU96_0110</name>
</gene>
<dbReference type="InterPro" id="IPR024079">
    <property type="entry name" value="MetalloPept_cat_dom_sf"/>
</dbReference>
<dbReference type="InterPro" id="IPR011990">
    <property type="entry name" value="TPR-like_helical_dom_sf"/>
</dbReference>
<dbReference type="SUPFAM" id="SSF48452">
    <property type="entry name" value="TPR-like"/>
    <property type="match status" value="1"/>
</dbReference>
<evidence type="ECO:0000313" key="5">
    <source>
        <dbReference type="Proteomes" id="UP000030445"/>
    </source>
</evidence>
<evidence type="ECO:0000256" key="2">
    <source>
        <dbReference type="ARBA" id="ARBA00022803"/>
    </source>
</evidence>
<name>A0A0A2AA81_PROMR</name>
<protein>
    <submittedName>
        <fullName evidence="4">Uncharacterized protein</fullName>
    </submittedName>
</protein>
<dbReference type="SMART" id="SM00028">
    <property type="entry name" value="TPR"/>
    <property type="match status" value="4"/>
</dbReference>
<dbReference type="OrthoDB" id="541937at2"/>
<evidence type="ECO:0000256" key="3">
    <source>
        <dbReference type="PROSITE-ProRule" id="PRU00339"/>
    </source>
</evidence>
<feature type="repeat" description="TPR" evidence="3">
    <location>
        <begin position="81"/>
        <end position="114"/>
    </location>
</feature>
<dbReference type="GO" id="GO:0046813">
    <property type="term" value="P:receptor-mediated virion attachment to host cell"/>
    <property type="evidence" value="ECO:0007669"/>
    <property type="project" value="TreeGrafter"/>
</dbReference>
<reference evidence="5" key="1">
    <citation type="journal article" date="2014" name="Sci. Data">
        <title>Genomes of diverse isolates of the marine cyanobacterium Prochlorococcus.</title>
        <authorList>
            <person name="Biller S."/>
            <person name="Berube P."/>
            <person name="Thompson J."/>
            <person name="Kelly L."/>
            <person name="Roggensack S."/>
            <person name="Awad L."/>
            <person name="Roache-Johnson K."/>
            <person name="Ding H."/>
            <person name="Giovannoni S.J."/>
            <person name="Moore L.R."/>
            <person name="Chisholm S.W."/>
        </authorList>
    </citation>
    <scope>NUCLEOTIDE SEQUENCE [LARGE SCALE GENOMIC DNA]</scope>
    <source>
        <strain evidence="5">MIT 9302</strain>
    </source>
</reference>
<dbReference type="InterPro" id="IPR050498">
    <property type="entry name" value="Ycf3"/>
</dbReference>
<dbReference type="STRING" id="74545.EU96_0110"/>
<dbReference type="Gene3D" id="3.40.390.10">
    <property type="entry name" value="Collagenase (Catalytic Domain)"/>
    <property type="match status" value="1"/>
</dbReference>
<dbReference type="RefSeq" id="WP_052044249.1">
    <property type="nucleotide sequence ID" value="NZ_CP138951.1"/>
</dbReference>